<name>A0A382B2W2_9ZZZZ</name>
<reference evidence="1" key="1">
    <citation type="submission" date="2018-05" db="EMBL/GenBank/DDBJ databases">
        <authorList>
            <person name="Lanie J.A."/>
            <person name="Ng W.-L."/>
            <person name="Kazmierczak K.M."/>
            <person name="Andrzejewski T.M."/>
            <person name="Davidsen T.M."/>
            <person name="Wayne K.J."/>
            <person name="Tettelin H."/>
            <person name="Glass J.I."/>
            <person name="Rusch D."/>
            <person name="Podicherti R."/>
            <person name="Tsui H.-C.T."/>
            <person name="Winkler M.E."/>
        </authorList>
    </citation>
    <scope>NUCLEOTIDE SEQUENCE</scope>
</reference>
<gene>
    <name evidence="1" type="ORF">METZ01_LOCUS160421</name>
</gene>
<dbReference type="AlphaFoldDB" id="A0A382B2W2"/>
<protein>
    <submittedName>
        <fullName evidence="1">Uncharacterized protein</fullName>
    </submittedName>
</protein>
<accession>A0A382B2W2</accession>
<organism evidence="1">
    <name type="scientific">marine metagenome</name>
    <dbReference type="NCBI Taxonomy" id="408172"/>
    <lineage>
        <taxon>unclassified sequences</taxon>
        <taxon>metagenomes</taxon>
        <taxon>ecological metagenomes</taxon>
    </lineage>
</organism>
<evidence type="ECO:0000313" key="1">
    <source>
        <dbReference type="EMBL" id="SVB07567.1"/>
    </source>
</evidence>
<sequence length="265" mass="31491">MKSFIKKLLFILPLLIFVSCEEIKDLIFSEDSIDDSEYLSVNEWVKCKQLGVSSLSSDGQLLDEHPINWNGNIATYHNGDIAYFNEYGFIIRLIPSDSHAIYITNYIDKWKEDYILTLSMDGDTIRFENFEWDGLTRTWIEIDDDNGSTYTVVHNKFGKELSSERIWDDGSYIYWEFEYMDDQRRELIAKRTLMPGGELDTVIEWIWDGNQCRVIHNPEILFDYQYDITLNEYFEIISRTFYNRGDFVNSYSYEYECPGFEQIYP</sequence>
<dbReference type="PROSITE" id="PS51257">
    <property type="entry name" value="PROKAR_LIPOPROTEIN"/>
    <property type="match status" value="1"/>
</dbReference>
<dbReference type="EMBL" id="UINC01027761">
    <property type="protein sequence ID" value="SVB07567.1"/>
    <property type="molecule type" value="Genomic_DNA"/>
</dbReference>
<proteinExistence type="predicted"/>